<evidence type="ECO:0000256" key="1">
    <source>
        <dbReference type="SAM" id="MobiDB-lite"/>
    </source>
</evidence>
<sequence length="590" mass="66541">MAAAVSRPEPAHKGRLRRDLILIMARLLRILAIASYACLAATDNPISPYPDVRAARQNAFALFNSVHSAMRQWGSSVHHNGMSFYLARAPEGSTFYHGGYSTDRPESFEWLAFEFEHAGSFAKSREPRHPSVPVTVENPTSAESLAEVLRRHQTSHHLPLSDVSDEYDTFLDVTPLQRPVSTVEEDDPSEDPPKRPPPFRRPMRGYYQFYRTNRPLNLLYIDGQAAAKCPLGSLDSQDLILLDHDMTPNSSGEWQRALDLCALAEEWKFPSGGKIDGFVRMEAGFEIIQCDFSTAGGLDLVSVQASPFMNETGVQEDFPFELVLEWIRAVAARYHGHPPGRLEVDWSSMVSAFAYPVNLSNPDPNRQDLPRVINSTREERHSIRDRLRQVVTQRGGKDVAEKGTINWQAVADKIVTRFSERLWYMANGQLTDNTLLSTIGTVIDPFISYTDHMPMAERGAVDRCTQHYLDPTLLRPEMWTPEDHAIAAAFESVSHSICDALFSARNFLRSNRTAESDVEQPVGQARAIIRQLVEELRWSTWKECGRCPSLDEICVIPMFPFGSADDYFSPSCKNVTRVIDSQNYWGTTLE</sequence>
<dbReference type="PANTHER" id="PTHR35204:SF1">
    <property type="entry name" value="ENTEROTOXIN"/>
    <property type="match status" value="1"/>
</dbReference>
<proteinExistence type="predicted"/>
<dbReference type="InterPro" id="IPR038921">
    <property type="entry name" value="YOR389W-like"/>
</dbReference>
<name>A0A194VTH3_CYTMA</name>
<feature type="region of interest" description="Disordered" evidence="1">
    <location>
        <begin position="178"/>
        <end position="201"/>
    </location>
</feature>
<evidence type="ECO:0000313" key="3">
    <source>
        <dbReference type="Proteomes" id="UP000078559"/>
    </source>
</evidence>
<reference evidence="2" key="1">
    <citation type="submission" date="2014-12" db="EMBL/GenBank/DDBJ databases">
        <title>Genome Sequence of Valsa Canker Pathogens Uncovers a Specific Adaption of Colonization on Woody Bark.</title>
        <authorList>
            <person name="Yin Z."/>
            <person name="Liu H."/>
            <person name="Gao X."/>
            <person name="Li Z."/>
            <person name="Song N."/>
            <person name="Ke X."/>
            <person name="Dai Q."/>
            <person name="Wu Y."/>
            <person name="Sun Y."/>
            <person name="Xu J.-R."/>
            <person name="Kang Z.K."/>
            <person name="Wang L."/>
            <person name="Huang L."/>
        </authorList>
    </citation>
    <scope>NUCLEOTIDE SEQUENCE [LARGE SCALE GENOMIC DNA]</scope>
    <source>
        <strain evidence="2">03-8</strain>
    </source>
</reference>
<protein>
    <submittedName>
        <fullName evidence="2">Uncharacterized protein</fullName>
    </submittedName>
</protein>
<dbReference type="OrthoDB" id="10261782at2759"/>
<organism evidence="2 3">
    <name type="scientific">Cytospora mali</name>
    <name type="common">Apple Valsa canker fungus</name>
    <name type="synonym">Valsa mali</name>
    <dbReference type="NCBI Taxonomy" id="578113"/>
    <lineage>
        <taxon>Eukaryota</taxon>
        <taxon>Fungi</taxon>
        <taxon>Dikarya</taxon>
        <taxon>Ascomycota</taxon>
        <taxon>Pezizomycotina</taxon>
        <taxon>Sordariomycetes</taxon>
        <taxon>Sordariomycetidae</taxon>
        <taxon>Diaporthales</taxon>
        <taxon>Cytosporaceae</taxon>
        <taxon>Cytospora</taxon>
    </lineage>
</organism>
<dbReference type="EMBL" id="CM003100">
    <property type="protein sequence ID" value="KUI67110.1"/>
    <property type="molecule type" value="Genomic_DNA"/>
</dbReference>
<keyword evidence="3" id="KW-1185">Reference proteome</keyword>
<gene>
    <name evidence="2" type="ORF">VM1G_03580</name>
</gene>
<dbReference type="Proteomes" id="UP000078559">
    <property type="component" value="Chromosome 3"/>
</dbReference>
<dbReference type="AlphaFoldDB" id="A0A194VTH3"/>
<accession>A0A194VTH3</accession>
<evidence type="ECO:0000313" key="2">
    <source>
        <dbReference type="EMBL" id="KUI67110.1"/>
    </source>
</evidence>
<dbReference type="PANTHER" id="PTHR35204">
    <property type="entry name" value="YALI0A21131P"/>
    <property type="match status" value="1"/>
</dbReference>